<reference evidence="3" key="1">
    <citation type="journal article" date="2019" name="Int. J. Syst. Evol. Microbiol.">
        <title>The Global Catalogue of Microorganisms (GCM) 10K type strain sequencing project: providing services to taxonomists for standard genome sequencing and annotation.</title>
        <authorList>
            <consortium name="The Broad Institute Genomics Platform"/>
            <consortium name="The Broad Institute Genome Sequencing Center for Infectious Disease"/>
            <person name="Wu L."/>
            <person name="Ma J."/>
        </authorList>
    </citation>
    <scope>NUCLEOTIDE SEQUENCE [LARGE SCALE GENOMIC DNA]</scope>
    <source>
        <strain evidence="3">CCUG 58938</strain>
    </source>
</reference>
<dbReference type="EMBL" id="JBHTKA010000008">
    <property type="protein sequence ID" value="MFD1002479.1"/>
    <property type="molecule type" value="Genomic_DNA"/>
</dbReference>
<feature type="domain" description="DUF4440" evidence="1">
    <location>
        <begin position="36"/>
        <end position="137"/>
    </location>
</feature>
<comment type="caution">
    <text evidence="2">The sequence shown here is derived from an EMBL/GenBank/DDBJ whole genome shotgun (WGS) entry which is preliminary data.</text>
</comment>
<evidence type="ECO:0000313" key="3">
    <source>
        <dbReference type="Proteomes" id="UP001597112"/>
    </source>
</evidence>
<name>A0ABW3K8J2_9BACT</name>
<dbReference type="InterPro" id="IPR032710">
    <property type="entry name" value="NTF2-like_dom_sf"/>
</dbReference>
<accession>A0ABW3K8J2</accession>
<protein>
    <submittedName>
        <fullName evidence="2">Nuclear transport factor 2 family protein</fullName>
    </submittedName>
</protein>
<organism evidence="2 3">
    <name type="scientific">Ohtaekwangia kribbensis</name>
    <dbReference type="NCBI Taxonomy" id="688913"/>
    <lineage>
        <taxon>Bacteria</taxon>
        <taxon>Pseudomonadati</taxon>
        <taxon>Bacteroidota</taxon>
        <taxon>Cytophagia</taxon>
        <taxon>Cytophagales</taxon>
        <taxon>Fulvivirgaceae</taxon>
        <taxon>Ohtaekwangia</taxon>
    </lineage>
</organism>
<dbReference type="InterPro" id="IPR027843">
    <property type="entry name" value="DUF4440"/>
</dbReference>
<dbReference type="Gene3D" id="3.10.450.50">
    <property type="match status" value="1"/>
</dbReference>
<dbReference type="RefSeq" id="WP_377583623.1">
    <property type="nucleotide sequence ID" value="NZ_JBHTKA010000008.1"/>
</dbReference>
<evidence type="ECO:0000259" key="1">
    <source>
        <dbReference type="Pfam" id="PF14534"/>
    </source>
</evidence>
<gene>
    <name evidence="2" type="ORF">ACFQ21_24355</name>
</gene>
<sequence>MKLVLKYLLLVPCIAGYIYGYPQTIEAQKTVDNINRSIDEAVVKKDVNKLKQLYADDFVFTHGTGYVEGKTSWIKDVENPTKKFTSRVHDSTLVELHDNVAIVTGSLAITRSDADKLVRYGIRYVRVFALRNNSWQLISHRTVKEWHFK</sequence>
<dbReference type="Pfam" id="PF14534">
    <property type="entry name" value="DUF4440"/>
    <property type="match status" value="1"/>
</dbReference>
<proteinExistence type="predicted"/>
<keyword evidence="3" id="KW-1185">Reference proteome</keyword>
<evidence type="ECO:0000313" key="2">
    <source>
        <dbReference type="EMBL" id="MFD1002479.1"/>
    </source>
</evidence>
<dbReference type="SUPFAM" id="SSF54427">
    <property type="entry name" value="NTF2-like"/>
    <property type="match status" value="1"/>
</dbReference>
<dbReference type="Proteomes" id="UP001597112">
    <property type="component" value="Unassembled WGS sequence"/>
</dbReference>